<dbReference type="GO" id="GO:0008360">
    <property type="term" value="P:regulation of cell shape"/>
    <property type="evidence" value="ECO:0007669"/>
    <property type="project" value="UniProtKB-KW"/>
</dbReference>
<dbReference type="RefSeq" id="WP_063241538.1">
    <property type="nucleotide sequence ID" value="NZ_CP069810.1"/>
</dbReference>
<dbReference type="GO" id="GO:0051301">
    <property type="term" value="P:cell division"/>
    <property type="evidence" value="ECO:0007669"/>
    <property type="project" value="UniProtKB-KW"/>
</dbReference>
<dbReference type="HAMAP" id="MF_00208">
    <property type="entry name" value="MurE"/>
    <property type="match status" value="1"/>
</dbReference>
<feature type="binding site" evidence="2">
    <location>
        <begin position="123"/>
        <end position="129"/>
    </location>
    <ligand>
        <name>ATP</name>
        <dbReference type="ChEBI" id="CHEBI:30616"/>
    </ligand>
</feature>
<evidence type="ECO:0000259" key="5">
    <source>
        <dbReference type="Pfam" id="PF08245"/>
    </source>
</evidence>
<comment type="caution">
    <text evidence="2">Lacks conserved residue(s) required for the propagation of feature annotation.</text>
</comment>
<feature type="binding site" evidence="2">
    <location>
        <position position="200"/>
    </location>
    <ligand>
        <name>UDP-N-acetyl-alpha-D-muramoyl-L-alanyl-D-glutamate</name>
        <dbReference type="ChEBI" id="CHEBI:83900"/>
    </ligand>
</feature>
<keyword evidence="2 3" id="KW-0131">Cell cycle</keyword>
<comment type="pathway">
    <text evidence="2 3">Cell wall biogenesis; peptidoglycan biosynthesis.</text>
</comment>
<dbReference type="Proteomes" id="UP000623307">
    <property type="component" value="Chromosome 2"/>
</dbReference>
<dbReference type="EMBL" id="OGUS01000124">
    <property type="protein sequence ID" value="SPC14979.1"/>
    <property type="molecule type" value="Genomic_DNA"/>
</dbReference>
<feature type="binding site" evidence="2">
    <location>
        <position position="489"/>
    </location>
    <ligand>
        <name>meso-2,6-diaminopimelate</name>
        <dbReference type="ChEBI" id="CHEBI:57791"/>
    </ligand>
</feature>
<dbReference type="EMBL" id="CP069812">
    <property type="protein sequence ID" value="QRQ93875.1"/>
    <property type="molecule type" value="Genomic_DNA"/>
</dbReference>
<dbReference type="SUPFAM" id="SSF53623">
    <property type="entry name" value="MurD-like peptide ligases, catalytic domain"/>
    <property type="match status" value="1"/>
</dbReference>
<feature type="binding site" evidence="2">
    <location>
        <position position="36"/>
    </location>
    <ligand>
        <name>UDP-N-acetyl-alpha-D-muramoyl-L-alanyl-D-glutamate</name>
        <dbReference type="ChEBI" id="CHEBI:83900"/>
    </ligand>
</feature>
<dbReference type="GO" id="GO:0008765">
    <property type="term" value="F:UDP-N-acetylmuramoylalanyl-D-glutamate-2,6-diaminopimelate ligase activity"/>
    <property type="evidence" value="ECO:0007669"/>
    <property type="project" value="UniProtKB-UniRule"/>
</dbReference>
<dbReference type="InterPro" id="IPR013221">
    <property type="entry name" value="Mur_ligase_cen"/>
</dbReference>
<dbReference type="GO" id="GO:0005524">
    <property type="term" value="F:ATP binding"/>
    <property type="evidence" value="ECO:0007669"/>
    <property type="project" value="UniProtKB-UniRule"/>
</dbReference>
<keyword evidence="2" id="KW-0547">Nucleotide-binding</keyword>
<dbReference type="Pfam" id="PF02875">
    <property type="entry name" value="Mur_ligase_C"/>
    <property type="match status" value="1"/>
</dbReference>
<sequence>MTAKPLLPLEVTTQASNALAWLRTNVAASAQLTGDSRRLARGDVFLAYVLGNERLASDGRPYIQQAIAAGAGAIVYEAEGFDWPFGDAVPHLACGNLHQLAGPIAAGWHGNPVRGLAVTGITGTNGKTSCSQWLARVLQAAGTPCATVGTLGTGFPGALQATGFTTPDAVQLQASLAALHDAGARAVTMEVSSHGLEQERVAGTHFSVAVLTNLTQDHLDYHGSMNEYEAAKERLFQWDGLRTAVINRDDAMGQRLLAADAAAIAAPHVIEYGIDGPGAATVRRPRGEWLRATSVRATPNGTAFHIDGSFGSAEMATPMIGAFNVSNLLAVLGAALANGVAWDAALAALRALTPVEGRMELFGANGGDAALGPLAVVDYAHTPDALEQTLAALRPVAQARNGRLWCVFGCGGDRDPIKRPLMGAVAERLADDVILTSDNPRSEDPQEILDAIADGMAERARGRQIEDRAAAILYAIRHAAPADVVLVAGKGHEATQEIQGRKRPFSDREHVRLALATRGVSA</sequence>
<feature type="binding site" evidence="2">
    <location>
        <position position="198"/>
    </location>
    <ligand>
        <name>UDP-N-acetyl-alpha-D-muramoyl-L-alanyl-D-glutamate</name>
        <dbReference type="ChEBI" id="CHEBI:83900"/>
    </ligand>
</feature>
<dbReference type="GO" id="GO:0000287">
    <property type="term" value="F:magnesium ion binding"/>
    <property type="evidence" value="ECO:0007669"/>
    <property type="project" value="UniProtKB-UniRule"/>
</dbReference>
<dbReference type="EC" id="6.3.2.13" evidence="2"/>
<comment type="subcellular location">
    <subcellularLocation>
        <location evidence="2 3">Cytoplasm</location>
    </subcellularLocation>
</comment>
<evidence type="ECO:0000313" key="7">
    <source>
        <dbReference type="EMBL" id="SPC14979.1"/>
    </source>
</evidence>
<evidence type="ECO:0000259" key="4">
    <source>
        <dbReference type="Pfam" id="PF02875"/>
    </source>
</evidence>
<comment type="cofactor">
    <cofactor evidence="2">
        <name>Mg(2+)</name>
        <dbReference type="ChEBI" id="CHEBI:18420"/>
    </cofactor>
</comment>
<keyword evidence="8" id="KW-1185">Reference proteome</keyword>
<feature type="domain" description="Mur ligase central" evidence="5">
    <location>
        <begin position="121"/>
        <end position="335"/>
    </location>
</feature>
<keyword evidence="2 7" id="KW-0436">Ligase</keyword>
<dbReference type="InterPro" id="IPR036565">
    <property type="entry name" value="Mur-like_cat_sf"/>
</dbReference>
<protein>
    <recommendedName>
        <fullName evidence="2">UDP-N-acetylmuramoyl-L-alanyl-D-glutamate--2,6-diaminopimelate ligase</fullName>
        <ecNumber evidence="2">6.3.2.13</ecNumber>
    </recommendedName>
    <alternativeName>
        <fullName evidence="2">Meso-A2pm-adding enzyme</fullName>
    </alternativeName>
    <alternativeName>
        <fullName evidence="2">Meso-diaminopimelate-adding enzyme</fullName>
    </alternativeName>
    <alternativeName>
        <fullName evidence="2">UDP-MurNAc-L-Ala-D-Glu:meso-diaminopimelate ligase</fullName>
    </alternativeName>
    <alternativeName>
        <fullName evidence="2">UDP-MurNAc-tripeptide synthetase</fullName>
    </alternativeName>
    <alternativeName>
        <fullName evidence="2">UDP-N-acetylmuramyl-tripeptide synthetase</fullName>
    </alternativeName>
</protein>
<comment type="similarity">
    <text evidence="1 2">Belongs to the MurCDEF family. MurE subfamily.</text>
</comment>
<dbReference type="GO" id="GO:0009252">
    <property type="term" value="P:peptidoglycan biosynthetic process"/>
    <property type="evidence" value="ECO:0007669"/>
    <property type="project" value="UniProtKB-UniRule"/>
</dbReference>
<dbReference type="NCBIfam" id="TIGR01085">
    <property type="entry name" value="murE"/>
    <property type="match status" value="1"/>
</dbReference>
<keyword evidence="2" id="KW-0963">Cytoplasm</keyword>
<dbReference type="InterPro" id="IPR005761">
    <property type="entry name" value="UDP-N-AcMur-Glu-dNH2Pim_ligase"/>
</dbReference>
<proteinExistence type="inferred from homology"/>
<feature type="modified residue" description="N6-carboxylysine" evidence="2">
    <location>
        <position position="232"/>
    </location>
</feature>
<organism evidence="7">
    <name type="scientific">Cupriavidus oxalaticus</name>
    <dbReference type="NCBI Taxonomy" id="96344"/>
    <lineage>
        <taxon>Bacteria</taxon>
        <taxon>Pseudomonadati</taxon>
        <taxon>Pseudomonadota</taxon>
        <taxon>Betaproteobacteria</taxon>
        <taxon>Burkholderiales</taxon>
        <taxon>Burkholderiaceae</taxon>
        <taxon>Cupriavidus</taxon>
    </lineage>
</organism>
<keyword evidence="2 3" id="KW-0961">Cell wall biogenesis/degradation</keyword>
<comment type="catalytic activity">
    <reaction evidence="2">
        <text>UDP-N-acetyl-alpha-D-muramoyl-L-alanyl-D-glutamate + meso-2,6-diaminopimelate + ATP = UDP-N-acetyl-alpha-D-muramoyl-L-alanyl-gamma-D-glutamyl-meso-2,6-diaminopimelate + ADP + phosphate + H(+)</text>
        <dbReference type="Rhea" id="RHEA:23676"/>
        <dbReference type="ChEBI" id="CHEBI:15378"/>
        <dbReference type="ChEBI" id="CHEBI:30616"/>
        <dbReference type="ChEBI" id="CHEBI:43474"/>
        <dbReference type="ChEBI" id="CHEBI:57791"/>
        <dbReference type="ChEBI" id="CHEBI:83900"/>
        <dbReference type="ChEBI" id="CHEBI:83905"/>
        <dbReference type="ChEBI" id="CHEBI:456216"/>
        <dbReference type="EC" id="6.3.2.13"/>
    </reaction>
</comment>
<dbReference type="Gene3D" id="3.40.1390.10">
    <property type="entry name" value="MurE/MurF, N-terminal domain"/>
    <property type="match status" value="1"/>
</dbReference>
<evidence type="ECO:0000313" key="8">
    <source>
        <dbReference type="Proteomes" id="UP000623307"/>
    </source>
</evidence>
<feature type="binding site" evidence="2">
    <location>
        <begin position="438"/>
        <end position="441"/>
    </location>
    <ligand>
        <name>meso-2,6-diaminopimelate</name>
        <dbReference type="ChEBI" id="CHEBI:57791"/>
    </ligand>
</feature>
<dbReference type="GO" id="GO:0071555">
    <property type="term" value="P:cell wall organization"/>
    <property type="evidence" value="ECO:0007669"/>
    <property type="project" value="UniProtKB-KW"/>
</dbReference>
<dbReference type="PANTHER" id="PTHR23135">
    <property type="entry name" value="MUR LIGASE FAMILY MEMBER"/>
    <property type="match status" value="1"/>
</dbReference>
<comment type="function">
    <text evidence="2">Catalyzes the addition of meso-diaminopimelic acid to the nucleotide precursor UDP-N-acetylmuramoyl-L-alanyl-D-glutamate (UMAG) in the biosynthesis of bacterial cell-wall peptidoglycan.</text>
</comment>
<dbReference type="InterPro" id="IPR004101">
    <property type="entry name" value="Mur_ligase_C"/>
</dbReference>
<dbReference type="Gene3D" id="3.90.190.20">
    <property type="entry name" value="Mur ligase, C-terminal domain"/>
    <property type="match status" value="1"/>
</dbReference>
<dbReference type="AlphaFoldDB" id="A0A375GB11"/>
<evidence type="ECO:0000313" key="6">
    <source>
        <dbReference type="EMBL" id="QRQ93875.1"/>
    </source>
</evidence>
<evidence type="ECO:0000256" key="2">
    <source>
        <dbReference type="HAMAP-Rule" id="MF_00208"/>
    </source>
</evidence>
<reference evidence="7" key="1">
    <citation type="submission" date="2018-01" db="EMBL/GenBank/DDBJ databases">
        <authorList>
            <person name="Clerissi C."/>
        </authorList>
    </citation>
    <scope>NUCLEOTIDE SEQUENCE</scope>
    <source>
        <strain evidence="7">Cupriavidus oxalaticus LMG 2235</strain>
    </source>
</reference>
<dbReference type="GeneID" id="303493401"/>
<feature type="short sequence motif" description="Meso-diaminopimelate recognition motif" evidence="2">
    <location>
        <begin position="438"/>
        <end position="441"/>
    </location>
</feature>
<accession>A0A375GB11</accession>
<dbReference type="UniPathway" id="UPA00219"/>
<dbReference type="SUPFAM" id="SSF63418">
    <property type="entry name" value="MurE/MurF N-terminal domain"/>
    <property type="match status" value="1"/>
</dbReference>
<dbReference type="Gene3D" id="3.40.1190.10">
    <property type="entry name" value="Mur-like, catalytic domain"/>
    <property type="match status" value="1"/>
</dbReference>
<feature type="binding site" evidence="2">
    <location>
        <position position="192"/>
    </location>
    <ligand>
        <name>UDP-N-acetyl-alpha-D-muramoyl-L-alanyl-D-glutamate</name>
        <dbReference type="ChEBI" id="CHEBI:83900"/>
    </ligand>
</feature>
<feature type="binding site" evidence="2">
    <location>
        <position position="493"/>
    </location>
    <ligand>
        <name>meso-2,6-diaminopimelate</name>
        <dbReference type="ChEBI" id="CHEBI:57791"/>
    </ligand>
</feature>
<feature type="domain" description="Mur ligase C-terminal" evidence="4">
    <location>
        <begin position="357"/>
        <end position="491"/>
    </location>
</feature>
<dbReference type="Pfam" id="PF08245">
    <property type="entry name" value="Mur_ligase_M"/>
    <property type="match status" value="1"/>
</dbReference>
<dbReference type="NCBIfam" id="NF001126">
    <property type="entry name" value="PRK00139.1-4"/>
    <property type="match status" value="1"/>
</dbReference>
<comment type="PTM">
    <text evidence="2">Carboxylation is probably crucial for Mg(2+) binding and, consequently, for the gamma-phosphate positioning of ATP.</text>
</comment>
<keyword evidence="2" id="KW-0067">ATP-binding</keyword>
<evidence type="ECO:0000256" key="1">
    <source>
        <dbReference type="ARBA" id="ARBA00005898"/>
    </source>
</evidence>
<dbReference type="InterPro" id="IPR036615">
    <property type="entry name" value="Mur_ligase_C_dom_sf"/>
</dbReference>
<dbReference type="OrthoDB" id="9800958at2"/>
<dbReference type="PANTHER" id="PTHR23135:SF4">
    <property type="entry name" value="UDP-N-ACETYLMURAMOYL-L-ALANYL-D-GLUTAMATE--2,6-DIAMINOPIMELATE LIGASE MURE HOMOLOG, CHLOROPLASTIC"/>
    <property type="match status" value="1"/>
</dbReference>
<reference evidence="6 8" key="2">
    <citation type="submission" date="2021-02" db="EMBL/GenBank/DDBJ databases">
        <title>Complete Genome Sequence of Cupriavidus oxalaticus Strain Ox1, a Soil Oxalate-Degrading Species.</title>
        <authorList>
            <person name="Palmieri F."/>
            <person name="Udriet P."/>
            <person name="Deuasquier M."/>
            <person name="Beaudoing E."/>
            <person name="Johnson S.L."/>
            <person name="Davenport K.W."/>
            <person name="Chain P.S."/>
            <person name="Bindschedler S."/>
            <person name="Junier P."/>
        </authorList>
    </citation>
    <scope>NUCLEOTIDE SEQUENCE [LARGE SCALE GENOMIC DNA]</scope>
    <source>
        <strain evidence="6 8">Ox1</strain>
    </source>
</reference>
<keyword evidence="2 3" id="KW-0573">Peptidoglycan synthesis</keyword>
<dbReference type="Proteomes" id="UP000256862">
    <property type="component" value="Chromosome CO2235"/>
</dbReference>
<dbReference type="InterPro" id="IPR035911">
    <property type="entry name" value="MurE/MurF_N"/>
</dbReference>
<keyword evidence="2 3" id="KW-0132">Cell division</keyword>
<feature type="binding site" evidence="2">
    <location>
        <begin position="165"/>
        <end position="166"/>
    </location>
    <ligand>
        <name>UDP-N-acetyl-alpha-D-muramoyl-L-alanyl-D-glutamate</name>
        <dbReference type="ChEBI" id="CHEBI:83900"/>
    </ligand>
</feature>
<keyword evidence="2" id="KW-0460">Magnesium</keyword>
<gene>
    <name evidence="2 7" type="primary">murE</name>
    <name evidence="7" type="ORF">CO2235_230182</name>
    <name evidence="6" type="ORF">JTE92_27885</name>
</gene>
<dbReference type="SUPFAM" id="SSF53244">
    <property type="entry name" value="MurD-like peptide ligases, peptide-binding domain"/>
    <property type="match status" value="1"/>
</dbReference>
<name>A0A375GB11_9BURK</name>
<evidence type="ECO:0000256" key="3">
    <source>
        <dbReference type="RuleBase" id="RU004135"/>
    </source>
</evidence>
<keyword evidence="2 3" id="KW-0133">Cell shape</keyword>
<feature type="binding site" evidence="2">
    <location>
        <position position="414"/>
    </location>
    <ligand>
        <name>meso-2,6-diaminopimelate</name>
        <dbReference type="ChEBI" id="CHEBI:57791"/>
    </ligand>
</feature>
<dbReference type="GO" id="GO:0005737">
    <property type="term" value="C:cytoplasm"/>
    <property type="evidence" value="ECO:0007669"/>
    <property type="project" value="UniProtKB-SubCell"/>
</dbReference>